<feature type="compositionally biased region" description="Basic and acidic residues" evidence="1">
    <location>
        <begin position="687"/>
        <end position="711"/>
    </location>
</feature>
<feature type="compositionally biased region" description="Basic and acidic residues" evidence="1">
    <location>
        <begin position="669"/>
        <end position="678"/>
    </location>
</feature>
<feature type="compositionally biased region" description="Basic and acidic residues" evidence="1">
    <location>
        <begin position="907"/>
        <end position="933"/>
    </location>
</feature>
<feature type="region of interest" description="Disordered" evidence="1">
    <location>
        <begin position="745"/>
        <end position="797"/>
    </location>
</feature>
<evidence type="ECO:0000256" key="1">
    <source>
        <dbReference type="SAM" id="MobiDB-lite"/>
    </source>
</evidence>
<feature type="compositionally biased region" description="Low complexity" evidence="1">
    <location>
        <begin position="349"/>
        <end position="362"/>
    </location>
</feature>
<dbReference type="OrthoDB" id="334017at2759"/>
<feature type="compositionally biased region" description="Basic and acidic residues" evidence="1">
    <location>
        <begin position="325"/>
        <end position="347"/>
    </location>
</feature>
<feature type="compositionally biased region" description="Basic and acidic residues" evidence="1">
    <location>
        <begin position="613"/>
        <end position="627"/>
    </location>
</feature>
<protein>
    <submittedName>
        <fullName evidence="2">Uncharacterized protein</fullName>
    </submittedName>
</protein>
<feature type="compositionally biased region" description="Basic and acidic residues" evidence="1">
    <location>
        <begin position="787"/>
        <end position="797"/>
    </location>
</feature>
<evidence type="ECO:0000313" key="2">
    <source>
        <dbReference type="EMBL" id="KFG45717.1"/>
    </source>
</evidence>
<feature type="compositionally biased region" description="Basic residues" evidence="1">
    <location>
        <begin position="502"/>
        <end position="517"/>
    </location>
</feature>
<feature type="region of interest" description="Disordered" evidence="1">
    <location>
        <begin position="1"/>
        <end position="30"/>
    </location>
</feature>
<reference evidence="2 3" key="1">
    <citation type="submission" date="2014-03" db="EMBL/GenBank/DDBJ databases">
        <authorList>
            <person name="Sibley D."/>
            <person name="Venepally P."/>
            <person name="Karamycheva S."/>
            <person name="Hadjithomas M."/>
            <person name="Khan A."/>
            <person name="Brunk B."/>
            <person name="Roos D."/>
            <person name="Caler E."/>
            <person name="Lorenzi H."/>
        </authorList>
    </citation>
    <scope>NUCLEOTIDE SEQUENCE [LARGE SCALE GENOMIC DNA]</scope>
    <source>
        <strain evidence="3">p89</strain>
    </source>
</reference>
<evidence type="ECO:0000313" key="3">
    <source>
        <dbReference type="Proteomes" id="UP000028828"/>
    </source>
</evidence>
<feature type="region of interest" description="Disordered" evidence="1">
    <location>
        <begin position="664"/>
        <end position="731"/>
    </location>
</feature>
<name>A0A086KMU9_TOXGO</name>
<dbReference type="Proteomes" id="UP000028828">
    <property type="component" value="Unassembled WGS sequence"/>
</dbReference>
<proteinExistence type="predicted"/>
<feature type="compositionally biased region" description="Basic and acidic residues" evidence="1">
    <location>
        <begin position="214"/>
        <end position="249"/>
    </location>
</feature>
<comment type="caution">
    <text evidence="2">The sequence shown here is derived from an EMBL/GenBank/DDBJ whole genome shotgun (WGS) entry which is preliminary data.</text>
</comment>
<feature type="region of interest" description="Disordered" evidence="1">
    <location>
        <begin position="214"/>
        <end position="375"/>
    </location>
</feature>
<feature type="compositionally biased region" description="Low complexity" evidence="1">
    <location>
        <begin position="405"/>
        <end position="415"/>
    </location>
</feature>
<organism evidence="2 3">
    <name type="scientific">Toxoplasma gondii p89</name>
    <dbReference type="NCBI Taxonomy" id="943119"/>
    <lineage>
        <taxon>Eukaryota</taxon>
        <taxon>Sar</taxon>
        <taxon>Alveolata</taxon>
        <taxon>Apicomplexa</taxon>
        <taxon>Conoidasida</taxon>
        <taxon>Coccidia</taxon>
        <taxon>Eucoccidiorida</taxon>
        <taxon>Eimeriorina</taxon>
        <taxon>Sarcocystidae</taxon>
        <taxon>Toxoplasma</taxon>
    </lineage>
</organism>
<dbReference type="AlphaFoldDB" id="A0A086KMU9"/>
<gene>
    <name evidence="2" type="ORF">TGP89_202520</name>
</gene>
<feature type="compositionally biased region" description="Polar residues" evidence="1">
    <location>
        <begin position="280"/>
        <end position="292"/>
    </location>
</feature>
<dbReference type="VEuPathDB" id="ToxoDB:TGP89_202520"/>
<feature type="compositionally biased region" description="Low complexity" evidence="1">
    <location>
        <begin position="745"/>
        <end position="786"/>
    </location>
</feature>
<feature type="compositionally biased region" description="Low complexity" evidence="1">
    <location>
        <begin position="467"/>
        <end position="493"/>
    </location>
</feature>
<feature type="compositionally biased region" description="Basic and acidic residues" evidence="1">
    <location>
        <begin position="308"/>
        <end position="317"/>
    </location>
</feature>
<feature type="compositionally biased region" description="Basic residues" evidence="1">
    <location>
        <begin position="1"/>
        <end position="11"/>
    </location>
</feature>
<feature type="region of interest" description="Disordered" evidence="1">
    <location>
        <begin position="903"/>
        <end position="933"/>
    </location>
</feature>
<feature type="region of interest" description="Disordered" evidence="1">
    <location>
        <begin position="394"/>
        <end position="520"/>
    </location>
</feature>
<sequence>MQWRTPPRRPPCRMFSAASETRSSHSVSLPLSLPLSSESWRKTNSAAPHLAPRASYCCRRHPPALSAEQPQSALPSYRSSLRPSLPCSPSLSSSSSFSCSPCVSSSAALPGRERGRKETVKRVAVSGPSEVNRRDQVSPVWGRLARRERGRLWAGGRRAVKGDRNEKGVFCRRDFSAIGVSTAWHRGLSVSSGTNVPAACSDKNFDRENEVAFSVEKENAGPRNKRETRELLDPREEMRRRVSGERQREGPAGSRKLTKKFCPESASFSVHSPSHARVSSVKSPGEKNSSVSPAFLLLTSESAGSGEQTRKQSERSREKTRRRRTEAASADREPGSQRRGGGSDKKWKVSSPCVRSSSSRWFGGRRKGVSAVSVRGNWEAKLSLSVASRLAKEKKNKTELGMGGLLAAPVPLAPLRESPGLSYDSDDSSRKKRKSKETPSERQGKPPPSLLPNPGLDSKKPISPRLSSSSSSSSSSPSSSSSSSSSSSPCTSSIVPGFLTALKRRQPPPQQRCKRSTAWRVSSVCVRGGDDRGVGTRAKSTCRTSDFVCESGKDGLLPGGQKDLKEEGCGVTQLRAQEGLSGTERDGPVGEMRGGKRKREDKRAEVQLARSGEGLKTEEERERLREQARQENLAIWQRGQDLLEESAFSSRSSPEWYTAPWRRAALSKHRADREKTEGRSMFGTTGVKREEKDLERNAPKREENDGKRETVNTEESAGETADTTTDCIAKRRPLRRCRVPPLFSYASLSSPSSSSSSCSSTSSSSSSSSTSSATSSPSSSSSSSSADGRRRSARLREGSVDIVGVNASVDAGPANSCQVVASARRASVSRSCATGASRDLPPRACASAEVSSFSLNSSSNFRHCAPYVRSLARRAGWERVPPSLLLLFVEELGASLSRGLWRRKRRREGDRQSPRGDREDGSGAKHPEKRRLGEVERLLQVQNEWERAKAVSMWRRARSQGASEGESLKEIRSRLRGHAHPVGCLAPVYEEF</sequence>
<dbReference type="EMBL" id="AEYI02000757">
    <property type="protein sequence ID" value="KFG45717.1"/>
    <property type="molecule type" value="Genomic_DNA"/>
</dbReference>
<accession>A0A086KMU9</accession>
<feature type="region of interest" description="Disordered" evidence="1">
    <location>
        <begin position="573"/>
        <end position="627"/>
    </location>
</feature>